<evidence type="ECO:0000313" key="2">
    <source>
        <dbReference type="EMBL" id="ADN18507.1"/>
    </source>
</evidence>
<accession>E0UNH7</accession>
<evidence type="ECO:0000313" key="3">
    <source>
        <dbReference type="Proteomes" id="UP000008206"/>
    </source>
</evidence>
<dbReference type="HOGENOM" id="CLU_2698467_0_0_3"/>
<dbReference type="Proteomes" id="UP000008206">
    <property type="component" value="Plasmid Cy782203"/>
</dbReference>
<dbReference type="KEGG" id="cyj:Cyan7822_6860"/>
<organism evidence="2 3">
    <name type="scientific">Gloeothece verrucosa (strain PCC 7822)</name>
    <name type="common">Cyanothece sp. (strain PCC 7822)</name>
    <dbReference type="NCBI Taxonomy" id="497965"/>
    <lineage>
        <taxon>Bacteria</taxon>
        <taxon>Bacillati</taxon>
        <taxon>Cyanobacteriota</taxon>
        <taxon>Cyanophyceae</taxon>
        <taxon>Oscillatoriophycideae</taxon>
        <taxon>Chroococcales</taxon>
        <taxon>Aphanothecaceae</taxon>
        <taxon>Gloeothece</taxon>
        <taxon>Gloeothece verrucosa</taxon>
    </lineage>
</organism>
<gene>
    <name evidence="2" type="ordered locus">Cyan7822_6860</name>
</gene>
<proteinExistence type="predicted"/>
<dbReference type="AlphaFoldDB" id="E0UNH7"/>
<protein>
    <submittedName>
        <fullName evidence="2">Uncharacterized protein</fullName>
    </submittedName>
</protein>
<keyword evidence="2" id="KW-0614">Plasmid</keyword>
<reference evidence="3" key="1">
    <citation type="journal article" date="2011" name="MBio">
        <title>Novel metabolic attributes of the genus Cyanothece, comprising a group of unicellular nitrogen-fixing Cyanobacteria.</title>
        <authorList>
            <person name="Bandyopadhyay A."/>
            <person name="Elvitigala T."/>
            <person name="Welsh E."/>
            <person name="Stockel J."/>
            <person name="Liberton M."/>
            <person name="Min H."/>
            <person name="Sherman L.A."/>
            <person name="Pakrasi H.B."/>
        </authorList>
    </citation>
    <scope>NUCLEOTIDE SEQUENCE [LARGE SCALE GENOMIC DNA]</scope>
    <source>
        <strain evidence="3">PCC 7822</strain>
        <plasmid evidence="3">Cy782203</plasmid>
    </source>
</reference>
<sequence>MKKNEKSIRPISINEKGLVILSPRNWILQALLISSLFIIPHGLAIRSPSTFKVYWKPYYKVWDWNIGDNKPSN</sequence>
<name>E0UNH7_GLOV7</name>
<keyword evidence="1" id="KW-0472">Membrane</keyword>
<geneLocation type="plasmid" evidence="2 3">
    <name>Cy782203</name>
</geneLocation>
<keyword evidence="3" id="KW-1185">Reference proteome</keyword>
<feature type="transmembrane region" description="Helical" evidence="1">
    <location>
        <begin position="26"/>
        <end position="45"/>
    </location>
</feature>
<keyword evidence="1" id="KW-0812">Transmembrane</keyword>
<dbReference type="EMBL" id="CP002201">
    <property type="protein sequence ID" value="ADN18507.1"/>
    <property type="molecule type" value="Genomic_DNA"/>
</dbReference>
<evidence type="ECO:0000256" key="1">
    <source>
        <dbReference type="SAM" id="Phobius"/>
    </source>
</evidence>
<keyword evidence="1" id="KW-1133">Transmembrane helix</keyword>